<feature type="compositionally biased region" description="Low complexity" evidence="1">
    <location>
        <begin position="1"/>
        <end position="18"/>
    </location>
</feature>
<dbReference type="InterPro" id="IPR013103">
    <property type="entry name" value="RVT_2"/>
</dbReference>
<dbReference type="PANTHER" id="PTHR34222:SF97">
    <property type="entry name" value="CATALYTIC REGION, PUTATIVE-RELATED"/>
    <property type="match status" value="1"/>
</dbReference>
<reference evidence="3 4" key="1">
    <citation type="journal article" date="2021" name="bioRxiv">
        <title>Chromosome-scale and haplotype-resolved genome assembly of a tetraploid potato cultivar.</title>
        <authorList>
            <person name="Sun H."/>
            <person name="Jiao W.-B."/>
            <person name="Krause K."/>
            <person name="Campoy J.A."/>
            <person name="Goel M."/>
            <person name="Folz-Donahue K."/>
            <person name="Kukat C."/>
            <person name="Huettel B."/>
            <person name="Schneeberger K."/>
        </authorList>
    </citation>
    <scope>NUCLEOTIDE SEQUENCE [LARGE SCALE GENOMIC DNA]</scope>
    <source>
        <strain evidence="3">SolTubOtavaFocal</strain>
        <tissue evidence="3">Leaves</tissue>
    </source>
</reference>
<feature type="region of interest" description="Disordered" evidence="1">
    <location>
        <begin position="1"/>
        <end position="33"/>
    </location>
</feature>
<evidence type="ECO:0000259" key="2">
    <source>
        <dbReference type="Pfam" id="PF07727"/>
    </source>
</evidence>
<dbReference type="EMBL" id="JAIVGD010000011">
    <property type="protein sequence ID" value="KAH0772072.1"/>
    <property type="molecule type" value="Genomic_DNA"/>
</dbReference>
<protein>
    <recommendedName>
        <fullName evidence="2">Reverse transcriptase Ty1/copia-type domain-containing protein</fullName>
    </recommendedName>
</protein>
<evidence type="ECO:0000313" key="4">
    <source>
        <dbReference type="Proteomes" id="UP000826656"/>
    </source>
</evidence>
<dbReference type="InterPro" id="IPR036397">
    <property type="entry name" value="RNaseH_sf"/>
</dbReference>
<proteinExistence type="predicted"/>
<evidence type="ECO:0000313" key="3">
    <source>
        <dbReference type="EMBL" id="KAH0772072.1"/>
    </source>
</evidence>
<organism evidence="3 4">
    <name type="scientific">Solanum tuberosum</name>
    <name type="common">Potato</name>
    <dbReference type="NCBI Taxonomy" id="4113"/>
    <lineage>
        <taxon>Eukaryota</taxon>
        <taxon>Viridiplantae</taxon>
        <taxon>Streptophyta</taxon>
        <taxon>Embryophyta</taxon>
        <taxon>Tracheophyta</taxon>
        <taxon>Spermatophyta</taxon>
        <taxon>Magnoliopsida</taxon>
        <taxon>eudicotyledons</taxon>
        <taxon>Gunneridae</taxon>
        <taxon>Pentapetalae</taxon>
        <taxon>asterids</taxon>
        <taxon>lamiids</taxon>
        <taxon>Solanales</taxon>
        <taxon>Solanaceae</taxon>
        <taxon>Solanoideae</taxon>
        <taxon>Solaneae</taxon>
        <taxon>Solanum</taxon>
    </lineage>
</organism>
<feature type="compositionally biased region" description="Basic and acidic residues" evidence="1">
    <location>
        <begin position="158"/>
        <end position="167"/>
    </location>
</feature>
<dbReference type="SUPFAM" id="SSF53098">
    <property type="entry name" value="Ribonuclease H-like"/>
    <property type="match status" value="1"/>
</dbReference>
<sequence length="484" mass="54711">MTSSRSSIGLSSMGSTGMDPMAMYSRTGGGSSSQGVNKFKRNFPVVCDFCRCKGHTKDQCYKLIGYPSDFKSKRKVNTSTGTGAYMVGNDVNSSRKDDYEDVSGRVSFNYGGNTNVPVKNHMSNIEECSNQLRGCNFTKDQYSQILQMLKQNQGGGQKSEDSSHAHETQANTAGLCNISPRSVITNVYHIPEFKYNLLSVSKELYTGKVREVDKEEDGLYLLLRNLSKDQLKHQSFAVPEKKLEIQQLSEKELNVWHKRLGHGSAQMLSKQNGVVERKHRHLLEVTRALRFQGHIPIRFWGQCVLEAAYLINRIPSRVLRELDRNLTDNIEQDIVEETVQGQDCMSNDPQTVVNRRSTRGVHPPVWMKDFVSLNTGKQVKYPIEECVSYSHLSKSYQEFVAATSVLTEPTSFADASKDPKWIEAMQAEIQALQDNNTWKLVELPKGKVAIGCRWIYKIKYKSTGEVERYKARLVAKGYSQQEGL</sequence>
<comment type="caution">
    <text evidence="3">The sequence shown here is derived from an EMBL/GenBank/DDBJ whole genome shotgun (WGS) entry which is preliminary data.</text>
</comment>
<feature type="region of interest" description="Disordered" evidence="1">
    <location>
        <begin position="151"/>
        <end position="172"/>
    </location>
</feature>
<dbReference type="Proteomes" id="UP000826656">
    <property type="component" value="Unassembled WGS sequence"/>
</dbReference>
<accession>A0ABQ7VU75</accession>
<evidence type="ECO:0000256" key="1">
    <source>
        <dbReference type="SAM" id="MobiDB-lite"/>
    </source>
</evidence>
<dbReference type="PANTHER" id="PTHR34222">
    <property type="entry name" value="GAG_PRE-INTEGRS DOMAIN-CONTAINING PROTEIN"/>
    <property type="match status" value="1"/>
</dbReference>
<feature type="domain" description="Reverse transcriptase Ty1/copia-type" evidence="2">
    <location>
        <begin position="435"/>
        <end position="483"/>
    </location>
</feature>
<gene>
    <name evidence="3" type="ORF">KY290_016053</name>
</gene>
<name>A0ABQ7VU75_SOLTU</name>
<dbReference type="Pfam" id="PF07727">
    <property type="entry name" value="RVT_2"/>
    <property type="match status" value="1"/>
</dbReference>
<dbReference type="InterPro" id="IPR012337">
    <property type="entry name" value="RNaseH-like_sf"/>
</dbReference>
<keyword evidence="4" id="KW-1185">Reference proteome</keyword>
<dbReference type="Gene3D" id="3.30.420.10">
    <property type="entry name" value="Ribonuclease H-like superfamily/Ribonuclease H"/>
    <property type="match status" value="1"/>
</dbReference>